<organism evidence="3 5">
    <name type="scientific">Enterocloster clostridioformis</name>
    <dbReference type="NCBI Taxonomy" id="1531"/>
    <lineage>
        <taxon>Bacteria</taxon>
        <taxon>Bacillati</taxon>
        <taxon>Bacillota</taxon>
        <taxon>Clostridia</taxon>
        <taxon>Lachnospirales</taxon>
        <taxon>Lachnospiraceae</taxon>
        <taxon>Enterocloster</taxon>
    </lineage>
</organism>
<dbReference type="Proteomes" id="UP000182121">
    <property type="component" value="Unassembled WGS sequence"/>
</dbReference>
<dbReference type="AlphaFoldDB" id="A0A2X2UME7"/>
<dbReference type="RefSeq" id="WP_074664327.1">
    <property type="nucleotide sequence ID" value="NZ_FOIO01000079.1"/>
</dbReference>
<proteinExistence type="predicted"/>
<keyword evidence="1" id="KW-0175">Coiled coil</keyword>
<protein>
    <submittedName>
        <fullName evidence="3">Uncharacterized protein</fullName>
    </submittedName>
</protein>
<sequence length="76" mass="8844">MDRETIEAMRTLLEPITNKLEDINLQISELKIQMDTLRLDMKTSERSIRKEIHHINDGMDTLVEVLEAKGILPKVE</sequence>
<feature type="coiled-coil region" evidence="1">
    <location>
        <begin position="20"/>
        <end position="47"/>
    </location>
</feature>
<dbReference type="EMBL" id="UAVW01000016">
    <property type="protein sequence ID" value="SQB14731.1"/>
    <property type="molecule type" value="Genomic_DNA"/>
</dbReference>
<gene>
    <name evidence="3" type="ORF">NCTC11224_03785</name>
    <name evidence="2" type="ORF">SAMN05216521_107924</name>
</gene>
<evidence type="ECO:0000313" key="4">
    <source>
        <dbReference type="Proteomes" id="UP000182121"/>
    </source>
</evidence>
<dbReference type="Proteomes" id="UP000251853">
    <property type="component" value="Unassembled WGS sequence"/>
</dbReference>
<evidence type="ECO:0000256" key="1">
    <source>
        <dbReference type="SAM" id="Coils"/>
    </source>
</evidence>
<evidence type="ECO:0000313" key="2">
    <source>
        <dbReference type="EMBL" id="SEU17088.1"/>
    </source>
</evidence>
<name>A0A2X2UME7_9FIRM</name>
<keyword evidence="5" id="KW-1185">Reference proteome</keyword>
<dbReference type="EMBL" id="FOIO01000079">
    <property type="protein sequence ID" value="SEU17088.1"/>
    <property type="molecule type" value="Genomic_DNA"/>
</dbReference>
<evidence type="ECO:0000313" key="5">
    <source>
        <dbReference type="Proteomes" id="UP000251853"/>
    </source>
</evidence>
<reference evidence="2 4" key="1">
    <citation type="submission" date="2016-10" db="EMBL/GenBank/DDBJ databases">
        <authorList>
            <person name="Varghese N."/>
            <person name="Submissions S."/>
        </authorList>
    </citation>
    <scope>NUCLEOTIDE SEQUENCE [LARGE SCALE GENOMIC DNA]</scope>
    <source>
        <strain evidence="2 4">NLAE-zl-C196</strain>
    </source>
</reference>
<evidence type="ECO:0000313" key="3">
    <source>
        <dbReference type="EMBL" id="SQB14731.1"/>
    </source>
</evidence>
<accession>A0A2X2UME7</accession>
<reference evidence="3 5" key="2">
    <citation type="submission" date="2018-06" db="EMBL/GenBank/DDBJ databases">
        <authorList>
            <consortium name="Pathogen Informatics"/>
            <person name="Doyle S."/>
        </authorList>
    </citation>
    <scope>NUCLEOTIDE SEQUENCE [LARGE SCALE GENOMIC DNA]</scope>
    <source>
        <strain evidence="3 5">NCTC11224</strain>
    </source>
</reference>